<evidence type="ECO:0000256" key="1">
    <source>
        <dbReference type="ARBA" id="ARBA00022801"/>
    </source>
</evidence>
<dbReference type="InterPro" id="IPR016130">
    <property type="entry name" value="Tyr_Pase_AS"/>
</dbReference>
<evidence type="ECO:0000313" key="4">
    <source>
        <dbReference type="Proteomes" id="UP001596501"/>
    </source>
</evidence>
<organism evidence="3 4">
    <name type="scientific">Hydrogenophaga atypica</name>
    <dbReference type="NCBI Taxonomy" id="249409"/>
    <lineage>
        <taxon>Bacteria</taxon>
        <taxon>Pseudomonadati</taxon>
        <taxon>Pseudomonadota</taxon>
        <taxon>Betaproteobacteria</taxon>
        <taxon>Burkholderiales</taxon>
        <taxon>Comamonadaceae</taxon>
        <taxon>Hydrogenophaga</taxon>
    </lineage>
</organism>
<dbReference type="PROSITE" id="PS00383">
    <property type="entry name" value="TYR_PHOSPHATASE_1"/>
    <property type="match status" value="1"/>
</dbReference>
<dbReference type="PROSITE" id="PS50056">
    <property type="entry name" value="TYR_PHOSPHATASE_2"/>
    <property type="match status" value="1"/>
</dbReference>
<dbReference type="InterPro" id="IPR029021">
    <property type="entry name" value="Prot-tyrosine_phosphatase-like"/>
</dbReference>
<keyword evidence="4" id="KW-1185">Reference proteome</keyword>
<sequence>MPLTQEQIEALLPAARKAILATQSASPAVLQRVLKLDWDSANSLMEHFEGDLTSAPDKNGKRVILPQLLDLTHKQHPNNSYWVIPNSLLAGEYPGNPDAGTARRKLANYLHFGVDTFLDLTEDHELAPYDEILAELGAERSLNFVYRRMPIRDYDVPKHPAQMQAVLRQIDQWLLQRRRVYVHCWGGVGRTGTVVGCHLVNNGFNGEAALAHLRLLWSRMSADKRRRKPESPETEAQRNYVRAWAALSNSLEAE</sequence>
<name>A0ABW2QWG7_9BURK</name>
<dbReference type="SMART" id="SM00843">
    <property type="entry name" value="Ftsk_gamma"/>
    <property type="match status" value="1"/>
</dbReference>
<keyword evidence="1" id="KW-0378">Hydrolase</keyword>
<evidence type="ECO:0000313" key="3">
    <source>
        <dbReference type="EMBL" id="MFC7411855.1"/>
    </source>
</evidence>
<comment type="caution">
    <text evidence="3">The sequence shown here is derived from an EMBL/GenBank/DDBJ whole genome shotgun (WGS) entry which is preliminary data.</text>
</comment>
<dbReference type="InterPro" id="IPR000387">
    <property type="entry name" value="Tyr_Pase_dom"/>
</dbReference>
<feature type="domain" description="Tyrosine specific protein phosphatases" evidence="2">
    <location>
        <begin position="164"/>
        <end position="214"/>
    </location>
</feature>
<dbReference type="Pfam" id="PF22784">
    <property type="entry name" value="PTP-SAK"/>
    <property type="match status" value="1"/>
</dbReference>
<dbReference type="InterPro" id="IPR057023">
    <property type="entry name" value="PTP-SAK"/>
</dbReference>
<dbReference type="SUPFAM" id="SSF52799">
    <property type="entry name" value="(Phosphotyrosine protein) phosphatases II"/>
    <property type="match status" value="1"/>
</dbReference>
<accession>A0ABW2QWG7</accession>
<dbReference type="Proteomes" id="UP001596501">
    <property type="component" value="Unassembled WGS sequence"/>
</dbReference>
<dbReference type="Gene3D" id="1.10.10.10">
    <property type="entry name" value="Winged helix-like DNA-binding domain superfamily/Winged helix DNA-binding domain"/>
    <property type="match status" value="1"/>
</dbReference>
<dbReference type="Gene3D" id="3.90.190.10">
    <property type="entry name" value="Protein tyrosine phosphatase superfamily"/>
    <property type="match status" value="1"/>
</dbReference>
<reference evidence="4" key="1">
    <citation type="journal article" date="2019" name="Int. J. Syst. Evol. Microbiol.">
        <title>The Global Catalogue of Microorganisms (GCM) 10K type strain sequencing project: providing services to taxonomists for standard genome sequencing and annotation.</title>
        <authorList>
            <consortium name="The Broad Institute Genomics Platform"/>
            <consortium name="The Broad Institute Genome Sequencing Center for Infectious Disease"/>
            <person name="Wu L."/>
            <person name="Ma J."/>
        </authorList>
    </citation>
    <scope>NUCLEOTIDE SEQUENCE [LARGE SCALE GENOMIC DNA]</scope>
    <source>
        <strain evidence="4">CGMCC 1.12371</strain>
    </source>
</reference>
<evidence type="ECO:0000259" key="2">
    <source>
        <dbReference type="PROSITE" id="PS50056"/>
    </source>
</evidence>
<dbReference type="InterPro" id="IPR018541">
    <property type="entry name" value="Ftsk_gamma"/>
</dbReference>
<dbReference type="EMBL" id="JBHTCA010000061">
    <property type="protein sequence ID" value="MFC7411855.1"/>
    <property type="molecule type" value="Genomic_DNA"/>
</dbReference>
<dbReference type="InterPro" id="IPR036388">
    <property type="entry name" value="WH-like_DNA-bd_sf"/>
</dbReference>
<dbReference type="PANTHER" id="PTHR23339">
    <property type="entry name" value="TYROSINE SPECIFIC PROTEIN PHOSPHATASE AND DUAL SPECIFICITY PROTEIN PHOSPHATASE"/>
    <property type="match status" value="1"/>
</dbReference>
<protein>
    <submittedName>
        <fullName evidence="3">Protein-tyrosine phosphatase family protein</fullName>
    </submittedName>
</protein>
<dbReference type="RefSeq" id="WP_382228831.1">
    <property type="nucleotide sequence ID" value="NZ_JBHTCA010000061.1"/>
</dbReference>
<dbReference type="InterPro" id="IPR050561">
    <property type="entry name" value="PTP"/>
</dbReference>
<gene>
    <name evidence="3" type="ORF">ACFQPB_23675</name>
</gene>
<proteinExistence type="predicted"/>